<dbReference type="InterPro" id="IPR036520">
    <property type="entry name" value="UPF0759_sf"/>
</dbReference>
<proteinExistence type="predicted"/>
<protein>
    <submittedName>
        <fullName evidence="1">DUF72 domain-containing protein</fullName>
    </submittedName>
</protein>
<dbReference type="PANTHER" id="PTHR30348:SF4">
    <property type="entry name" value="DUF72 DOMAIN-CONTAINING PROTEIN"/>
    <property type="match status" value="1"/>
</dbReference>
<dbReference type="SUPFAM" id="SSF117396">
    <property type="entry name" value="TM1631-like"/>
    <property type="match status" value="1"/>
</dbReference>
<accession>A0A5M6DGM9</accession>
<organism evidence="1 2">
    <name type="scientific">Adhaeribacter rhizoryzae</name>
    <dbReference type="NCBI Taxonomy" id="2607907"/>
    <lineage>
        <taxon>Bacteria</taxon>
        <taxon>Pseudomonadati</taxon>
        <taxon>Bacteroidota</taxon>
        <taxon>Cytophagia</taxon>
        <taxon>Cytophagales</taxon>
        <taxon>Hymenobacteraceae</taxon>
        <taxon>Adhaeribacter</taxon>
    </lineage>
</organism>
<gene>
    <name evidence="1" type="ORF">F0145_11560</name>
</gene>
<dbReference type="Pfam" id="PF01904">
    <property type="entry name" value="DUF72"/>
    <property type="match status" value="1"/>
</dbReference>
<reference evidence="1 2" key="1">
    <citation type="submission" date="2019-09" db="EMBL/GenBank/DDBJ databases">
        <title>Genome sequence and assembly of Adhaeribacter sp.</title>
        <authorList>
            <person name="Chhetri G."/>
        </authorList>
    </citation>
    <scope>NUCLEOTIDE SEQUENCE [LARGE SCALE GENOMIC DNA]</scope>
    <source>
        <strain evidence="1 2">DK36</strain>
    </source>
</reference>
<dbReference type="PANTHER" id="PTHR30348">
    <property type="entry name" value="UNCHARACTERIZED PROTEIN YECE"/>
    <property type="match status" value="1"/>
</dbReference>
<comment type="caution">
    <text evidence="1">The sequence shown here is derived from an EMBL/GenBank/DDBJ whole genome shotgun (WGS) entry which is preliminary data.</text>
</comment>
<evidence type="ECO:0000313" key="2">
    <source>
        <dbReference type="Proteomes" id="UP000323426"/>
    </source>
</evidence>
<sequence>MPQQEYLAHYLKYYQTVEINNSFYRLPTYETFANWRQAVPDNFVFAVKASRYITHMKKLKDPQASLANFLQNVTALEEKLGPILFQLPPRWHCDLERFRQFLQALPSGLLYTFEFRDQTWYNEPVYDLLRQYNAAFCIYDLEQHLSPIIATANFVYIRLHGPVGKYNGSYSDEALMGWAEAARTWHAEGKAVYIYFDNDIGGHAVTDSQRLIALLNPS</sequence>
<name>A0A5M6DGM9_9BACT</name>
<dbReference type="InterPro" id="IPR002763">
    <property type="entry name" value="DUF72"/>
</dbReference>
<evidence type="ECO:0000313" key="1">
    <source>
        <dbReference type="EMBL" id="KAA5546573.1"/>
    </source>
</evidence>
<dbReference type="EMBL" id="VWSF01000007">
    <property type="protein sequence ID" value="KAA5546573.1"/>
    <property type="molecule type" value="Genomic_DNA"/>
</dbReference>
<keyword evidence="2" id="KW-1185">Reference proteome</keyword>
<dbReference type="AlphaFoldDB" id="A0A5M6DGM9"/>
<dbReference type="Proteomes" id="UP000323426">
    <property type="component" value="Unassembled WGS sequence"/>
</dbReference>
<dbReference type="Gene3D" id="3.20.20.410">
    <property type="entry name" value="Protein of unknown function UPF0759"/>
    <property type="match status" value="1"/>
</dbReference>